<sequence length="242" mass="25527">MIEAMNFSSSLAARAARHAALADPIRLRIVDLLTASDATPGELREQVGITSNLMAHHLRQLEAAGLTTKRRSDADRRRSYVTLAPGSLEDLVPAPRFAARRVAFVCTGNSARSQLAAALWNEAQLNESHRSGTVPVPAASAGTHPADRIAPGAVATANRHGLNLPDVLPRHVGEVLAPDDLIVTVCDSAHEELDGADAIHWSVANPSVDGSDAAFDLAFDVLAERIARLTPTLTPVPEGSPA</sequence>
<dbReference type="InterPro" id="IPR036390">
    <property type="entry name" value="WH_DNA-bd_sf"/>
</dbReference>
<feature type="domain" description="HTH arsR-type" evidence="2">
    <location>
        <begin position="6"/>
        <end position="103"/>
    </location>
</feature>
<dbReference type="SMART" id="SM00418">
    <property type="entry name" value="HTH_ARSR"/>
    <property type="match status" value="1"/>
</dbReference>
<reference evidence="3" key="1">
    <citation type="submission" date="2023-09" db="EMBL/GenBank/DDBJ databases">
        <title>Demequina sp. a novel bacteria isolated from Capsicum annuum.</title>
        <authorList>
            <person name="Humaira Z."/>
            <person name="Lee J."/>
            <person name="Cho D."/>
        </authorList>
    </citation>
    <scope>NUCLEOTIDE SEQUENCE</scope>
    <source>
        <strain evidence="3">PMTSA13</strain>
    </source>
</reference>
<dbReference type="InterPro" id="IPR036388">
    <property type="entry name" value="WH-like_DNA-bd_sf"/>
</dbReference>
<dbReference type="CDD" id="cd00090">
    <property type="entry name" value="HTH_ARSR"/>
    <property type="match status" value="1"/>
</dbReference>
<dbReference type="InterPro" id="IPR023485">
    <property type="entry name" value="Ptyr_pPase"/>
</dbReference>
<evidence type="ECO:0000256" key="1">
    <source>
        <dbReference type="ARBA" id="ARBA00022849"/>
    </source>
</evidence>
<dbReference type="PANTHER" id="PTHR43428:SF1">
    <property type="entry name" value="ARSENATE REDUCTASE"/>
    <property type="match status" value="1"/>
</dbReference>
<dbReference type="GO" id="GO:0003700">
    <property type="term" value="F:DNA-binding transcription factor activity"/>
    <property type="evidence" value="ECO:0007669"/>
    <property type="project" value="InterPro"/>
</dbReference>
<dbReference type="InterPro" id="IPR001845">
    <property type="entry name" value="HTH_ArsR_DNA-bd_dom"/>
</dbReference>
<evidence type="ECO:0000313" key="3">
    <source>
        <dbReference type="EMBL" id="WNM27453.1"/>
    </source>
</evidence>
<dbReference type="Gene3D" id="3.40.50.2300">
    <property type="match status" value="1"/>
</dbReference>
<dbReference type="Pfam" id="PF12840">
    <property type="entry name" value="HTH_20"/>
    <property type="match status" value="1"/>
</dbReference>
<proteinExistence type="predicted"/>
<gene>
    <name evidence="3" type="ORF">RN607_00175</name>
</gene>
<dbReference type="KEGG" id="dcp:RN607_00175"/>
<dbReference type="PROSITE" id="PS50987">
    <property type="entry name" value="HTH_ARSR_2"/>
    <property type="match status" value="1"/>
</dbReference>
<keyword evidence="1" id="KW-0059">Arsenical resistance</keyword>
<dbReference type="RefSeq" id="WP_313543478.1">
    <property type="nucleotide sequence ID" value="NZ_CP134880.1"/>
</dbReference>
<dbReference type="SMART" id="SM00226">
    <property type="entry name" value="LMWPc"/>
    <property type="match status" value="1"/>
</dbReference>
<dbReference type="SUPFAM" id="SSF52788">
    <property type="entry name" value="Phosphotyrosine protein phosphatases I"/>
    <property type="match status" value="1"/>
</dbReference>
<evidence type="ECO:0000259" key="2">
    <source>
        <dbReference type="PROSITE" id="PS50987"/>
    </source>
</evidence>
<dbReference type="SUPFAM" id="SSF46785">
    <property type="entry name" value="Winged helix' DNA-binding domain"/>
    <property type="match status" value="1"/>
</dbReference>
<dbReference type="Gene3D" id="1.10.10.10">
    <property type="entry name" value="Winged helix-like DNA-binding domain superfamily/Winged helix DNA-binding domain"/>
    <property type="match status" value="1"/>
</dbReference>
<organism evidence="3">
    <name type="scientific">Demequina capsici</name>
    <dbReference type="NCBI Taxonomy" id="3075620"/>
    <lineage>
        <taxon>Bacteria</taxon>
        <taxon>Bacillati</taxon>
        <taxon>Actinomycetota</taxon>
        <taxon>Actinomycetes</taxon>
        <taxon>Micrococcales</taxon>
        <taxon>Demequinaceae</taxon>
        <taxon>Demequina</taxon>
    </lineage>
</organism>
<dbReference type="EMBL" id="CP134880">
    <property type="protein sequence ID" value="WNM27453.1"/>
    <property type="molecule type" value="Genomic_DNA"/>
</dbReference>
<protein>
    <submittedName>
        <fullName evidence="3">Helix-turn-helix domain-containing protein</fullName>
    </submittedName>
</protein>
<dbReference type="InterPro" id="IPR011991">
    <property type="entry name" value="ArsR-like_HTH"/>
</dbReference>
<accession>A0AA96FC68</accession>
<dbReference type="Proteomes" id="UP001303408">
    <property type="component" value="Chromosome"/>
</dbReference>
<dbReference type="InterPro" id="IPR036196">
    <property type="entry name" value="Ptyr_pPase_sf"/>
</dbReference>
<name>A0AA96FC68_9MICO</name>
<dbReference type="GO" id="GO:0046685">
    <property type="term" value="P:response to arsenic-containing substance"/>
    <property type="evidence" value="ECO:0007669"/>
    <property type="project" value="UniProtKB-KW"/>
</dbReference>
<dbReference type="PANTHER" id="PTHR43428">
    <property type="entry name" value="ARSENATE REDUCTASE"/>
    <property type="match status" value="1"/>
</dbReference>
<dbReference type="AlphaFoldDB" id="A0AA96FC68"/>
<dbReference type="Pfam" id="PF01451">
    <property type="entry name" value="LMWPc"/>
    <property type="match status" value="1"/>
</dbReference>